<organism evidence="1 2">
    <name type="scientific">Colletotrichum tamarilloi</name>
    <dbReference type="NCBI Taxonomy" id="1209934"/>
    <lineage>
        <taxon>Eukaryota</taxon>
        <taxon>Fungi</taxon>
        <taxon>Dikarya</taxon>
        <taxon>Ascomycota</taxon>
        <taxon>Pezizomycotina</taxon>
        <taxon>Sordariomycetes</taxon>
        <taxon>Hypocreomycetidae</taxon>
        <taxon>Glomerellales</taxon>
        <taxon>Glomerellaceae</taxon>
        <taxon>Colletotrichum</taxon>
        <taxon>Colletotrichum acutatum species complex</taxon>
    </lineage>
</organism>
<evidence type="ECO:0000313" key="1">
    <source>
        <dbReference type="EMBL" id="KAK1457132.1"/>
    </source>
</evidence>
<proteinExistence type="predicted"/>
<accession>A0ABQ9QGL1</accession>
<gene>
    <name evidence="1" type="ORF">CTAM01_17202</name>
</gene>
<comment type="caution">
    <text evidence="1">The sequence shown here is derived from an EMBL/GenBank/DDBJ whole genome shotgun (WGS) entry which is preliminary data.</text>
</comment>
<reference evidence="1 2" key="1">
    <citation type="submission" date="2016-10" db="EMBL/GenBank/DDBJ databases">
        <title>The genome sequence of Colletotrichum fioriniae PJ7.</title>
        <authorList>
            <person name="Baroncelli R."/>
        </authorList>
    </citation>
    <scope>NUCLEOTIDE SEQUENCE [LARGE SCALE GENOMIC DNA]</scope>
    <source>
        <strain evidence="1 2">Tom-12</strain>
    </source>
</reference>
<dbReference type="Proteomes" id="UP001227543">
    <property type="component" value="Unassembled WGS sequence"/>
</dbReference>
<protein>
    <submittedName>
        <fullName evidence="1">Uncharacterized protein</fullName>
    </submittedName>
</protein>
<keyword evidence="2" id="KW-1185">Reference proteome</keyword>
<evidence type="ECO:0000313" key="2">
    <source>
        <dbReference type="Proteomes" id="UP001227543"/>
    </source>
</evidence>
<name>A0ABQ9QGL1_9PEZI</name>
<dbReference type="EMBL" id="MLFU01000404">
    <property type="protein sequence ID" value="KAK1457132.1"/>
    <property type="molecule type" value="Genomic_DNA"/>
</dbReference>
<dbReference type="RefSeq" id="XP_060372231.1">
    <property type="nucleotide sequence ID" value="XM_060533190.1"/>
</dbReference>
<sequence length="148" mass="15661">MEIWAFANLYTTPPTVGTVQLPSSTVTEIPQICTCAMEGDVSTSTATHTTAGHTTATHTTALPNGVESSHRFWNTTIDHNTSSISTAISLVTATSGGDVQPSWTYHRPTAHTTSAISVSATSSHGAGCDHLAACFIFFLGVYVWDRLC</sequence>
<dbReference type="GeneID" id="85417428"/>